<dbReference type="OrthoDB" id="2448606at2759"/>
<evidence type="ECO:0000313" key="1">
    <source>
        <dbReference type="EMBL" id="CAG8736794.1"/>
    </source>
</evidence>
<organism evidence="1 2">
    <name type="scientific">Ambispora leptoticha</name>
    <dbReference type="NCBI Taxonomy" id="144679"/>
    <lineage>
        <taxon>Eukaryota</taxon>
        <taxon>Fungi</taxon>
        <taxon>Fungi incertae sedis</taxon>
        <taxon>Mucoromycota</taxon>
        <taxon>Glomeromycotina</taxon>
        <taxon>Glomeromycetes</taxon>
        <taxon>Archaeosporales</taxon>
        <taxon>Ambisporaceae</taxon>
        <taxon>Ambispora</taxon>
    </lineage>
</organism>
<comment type="caution">
    <text evidence="1">The sequence shown here is derived from an EMBL/GenBank/DDBJ whole genome shotgun (WGS) entry which is preliminary data.</text>
</comment>
<keyword evidence="2" id="KW-1185">Reference proteome</keyword>
<gene>
    <name evidence="1" type="ORF">ALEPTO_LOCUS12814</name>
</gene>
<dbReference type="EMBL" id="CAJVPS010033221">
    <property type="protein sequence ID" value="CAG8736794.1"/>
    <property type="molecule type" value="Genomic_DNA"/>
</dbReference>
<protein>
    <submittedName>
        <fullName evidence="1">2565_t:CDS:1</fullName>
    </submittedName>
</protein>
<feature type="non-terminal residue" evidence="1">
    <location>
        <position position="268"/>
    </location>
</feature>
<dbReference type="AlphaFoldDB" id="A0A9N9IJ11"/>
<sequence length="268" mass="30546">IATDKELGLEKAEKAVEESFTKKFSDPTDQEMFRRMQRIFLQLTTNIPIKPLDDLLSEGTLTANIISPVLRSFFHDSMLHPTIWPNTASMSAKARKLANMDPSRAKQPDMIGNVTNNNKSVFEVMYGENTGEGKNNNIRKNTLDLIRIGIFMKDALDNIIKETGRSFVIFGWRTIVTAWTGYMMVLTAPGIYIMFEVGQAELPSSFRTCGQFIDSVDDLFIFAEKYKQEVRKIYDYINQGKEGSVKPASWCRPTLGTPQFRKLIDIYK</sequence>
<evidence type="ECO:0000313" key="2">
    <source>
        <dbReference type="Proteomes" id="UP000789508"/>
    </source>
</evidence>
<reference evidence="1" key="1">
    <citation type="submission" date="2021-06" db="EMBL/GenBank/DDBJ databases">
        <authorList>
            <person name="Kallberg Y."/>
            <person name="Tangrot J."/>
            <person name="Rosling A."/>
        </authorList>
    </citation>
    <scope>NUCLEOTIDE SEQUENCE</scope>
    <source>
        <strain evidence="1">FL130A</strain>
    </source>
</reference>
<proteinExistence type="predicted"/>
<name>A0A9N9IJ11_9GLOM</name>
<accession>A0A9N9IJ11</accession>
<dbReference type="Proteomes" id="UP000789508">
    <property type="component" value="Unassembled WGS sequence"/>
</dbReference>